<feature type="transmembrane region" description="Helical" evidence="2">
    <location>
        <begin position="28"/>
        <end position="47"/>
    </location>
</feature>
<organism evidence="3 4">
    <name type="scientific">Pseudonocardia asaccharolytica DSM 44247 = NBRC 16224</name>
    <dbReference type="NCBI Taxonomy" id="1123024"/>
    <lineage>
        <taxon>Bacteria</taxon>
        <taxon>Bacillati</taxon>
        <taxon>Actinomycetota</taxon>
        <taxon>Actinomycetes</taxon>
        <taxon>Pseudonocardiales</taxon>
        <taxon>Pseudonocardiaceae</taxon>
        <taxon>Pseudonocardia</taxon>
    </lineage>
</organism>
<dbReference type="Proteomes" id="UP000321328">
    <property type="component" value="Unassembled WGS sequence"/>
</dbReference>
<comment type="caution">
    <text evidence="3">The sequence shown here is derived from an EMBL/GenBank/DDBJ whole genome shotgun (WGS) entry which is preliminary data.</text>
</comment>
<evidence type="ECO:0000256" key="2">
    <source>
        <dbReference type="SAM" id="Phobius"/>
    </source>
</evidence>
<keyword evidence="2" id="KW-1133">Transmembrane helix</keyword>
<keyword evidence="2" id="KW-0472">Membrane</keyword>
<evidence type="ECO:0000256" key="1">
    <source>
        <dbReference type="SAM" id="MobiDB-lite"/>
    </source>
</evidence>
<feature type="compositionally biased region" description="Low complexity" evidence="1">
    <location>
        <begin position="97"/>
        <end position="114"/>
    </location>
</feature>
<dbReference type="AlphaFoldDB" id="A0A511D3U0"/>
<sequence length="114" mass="12326">MYGLAFVGMGVYFGYALRRPTWVHARGQLLGFLAYDAVLIGPFLHGFSVVRPEYLPRLVVATAIVVGSAALAVYYLLLHPPTRLWPVARPGAGSSYRRQAAPRRGADARPAGSA</sequence>
<feature type="transmembrane region" description="Helical" evidence="2">
    <location>
        <begin position="54"/>
        <end position="77"/>
    </location>
</feature>
<gene>
    <name evidence="3" type="ORF">PA7_32930</name>
</gene>
<dbReference type="OrthoDB" id="9780088at2"/>
<proteinExistence type="predicted"/>
<reference evidence="3 4" key="1">
    <citation type="submission" date="2019-07" db="EMBL/GenBank/DDBJ databases">
        <title>Whole genome shotgun sequence of Pseudonocardia asaccharolytica NBRC 16224.</title>
        <authorList>
            <person name="Hosoyama A."/>
            <person name="Uohara A."/>
            <person name="Ohji S."/>
            <person name="Ichikawa N."/>
        </authorList>
    </citation>
    <scope>NUCLEOTIDE SEQUENCE [LARGE SCALE GENOMIC DNA]</scope>
    <source>
        <strain evidence="3 4">NBRC 16224</strain>
    </source>
</reference>
<dbReference type="RefSeq" id="WP_028931301.1">
    <property type="nucleotide sequence ID" value="NZ_AUII01000024.1"/>
</dbReference>
<feature type="region of interest" description="Disordered" evidence="1">
    <location>
        <begin position="89"/>
        <end position="114"/>
    </location>
</feature>
<evidence type="ECO:0000313" key="3">
    <source>
        <dbReference type="EMBL" id="GEL19456.1"/>
    </source>
</evidence>
<keyword evidence="4" id="KW-1185">Reference proteome</keyword>
<accession>A0A511D3U0</accession>
<protein>
    <submittedName>
        <fullName evidence="3">Uncharacterized protein</fullName>
    </submittedName>
</protein>
<name>A0A511D3U0_9PSEU</name>
<dbReference type="EMBL" id="BJVI01000037">
    <property type="protein sequence ID" value="GEL19456.1"/>
    <property type="molecule type" value="Genomic_DNA"/>
</dbReference>
<evidence type="ECO:0000313" key="4">
    <source>
        <dbReference type="Proteomes" id="UP000321328"/>
    </source>
</evidence>
<keyword evidence="2" id="KW-0812">Transmembrane</keyword>